<dbReference type="PANTHER" id="PTHR35936:SF35">
    <property type="entry name" value="L-CYSTINE-BINDING PROTEIN TCYJ"/>
    <property type="match status" value="1"/>
</dbReference>
<gene>
    <name evidence="2" type="ORF">ACFFLH_08060</name>
</gene>
<comment type="similarity">
    <text evidence="1">Belongs to the bacterial solute-binding protein 3 family.</text>
</comment>
<sequence length="247" mass="28572">MKLLVVMGLLLPTWVFASCERLNLLYHERPPYQFRGPLGDMQGILVAPLQKALNAAHLPYQWTLTPAKRQLEQIKENQDCSCGLGWFKNPSREGFARFSLYLYQDQAQIALARANTDQLKPNMRVEAALASSLRLGLRDGYSYGHFLDQLMEQLHPPRDSTATSNEQMLRKLQSGRIDYFFIAPEEASELLNRLQLSPSEFEFVYFSNMPSGEKRYLMCTQQLETVWMERLNQAIRAHVHPDYPLEE</sequence>
<dbReference type="RefSeq" id="WP_027311819.1">
    <property type="nucleotide sequence ID" value="NZ_JBHLZN010000002.1"/>
</dbReference>
<dbReference type="Proteomes" id="UP001589628">
    <property type="component" value="Unassembled WGS sequence"/>
</dbReference>
<name>A0ABV5ZAQ8_9GAMM</name>
<comment type="caution">
    <text evidence="2">The sequence shown here is derived from an EMBL/GenBank/DDBJ whole genome shotgun (WGS) entry which is preliminary data.</text>
</comment>
<dbReference type="EMBL" id="JBHLZN010000002">
    <property type="protein sequence ID" value="MFB9886359.1"/>
    <property type="molecule type" value="Genomic_DNA"/>
</dbReference>
<organism evidence="2 3">
    <name type="scientific">Balneatrix alpica</name>
    <dbReference type="NCBI Taxonomy" id="75684"/>
    <lineage>
        <taxon>Bacteria</taxon>
        <taxon>Pseudomonadati</taxon>
        <taxon>Pseudomonadota</taxon>
        <taxon>Gammaproteobacteria</taxon>
        <taxon>Oceanospirillales</taxon>
        <taxon>Balneatrichaceae</taxon>
        <taxon>Balneatrix</taxon>
    </lineage>
</organism>
<dbReference type="Gene3D" id="3.40.190.10">
    <property type="entry name" value="Periplasmic binding protein-like II"/>
    <property type="match status" value="2"/>
</dbReference>
<accession>A0ABV5ZAQ8</accession>
<dbReference type="PROSITE" id="PS51257">
    <property type="entry name" value="PROKAR_LIPOPROTEIN"/>
    <property type="match status" value="1"/>
</dbReference>
<proteinExistence type="inferred from homology"/>
<protein>
    <submittedName>
        <fullName evidence="2">Substrate-binding periplasmic protein</fullName>
    </submittedName>
</protein>
<evidence type="ECO:0000313" key="2">
    <source>
        <dbReference type="EMBL" id="MFB9886359.1"/>
    </source>
</evidence>
<dbReference type="SUPFAM" id="SSF53850">
    <property type="entry name" value="Periplasmic binding protein-like II"/>
    <property type="match status" value="1"/>
</dbReference>
<keyword evidence="3" id="KW-1185">Reference proteome</keyword>
<evidence type="ECO:0000313" key="3">
    <source>
        <dbReference type="Proteomes" id="UP001589628"/>
    </source>
</evidence>
<dbReference type="PANTHER" id="PTHR35936">
    <property type="entry name" value="MEMBRANE-BOUND LYTIC MUREIN TRANSGLYCOSYLASE F"/>
    <property type="match status" value="1"/>
</dbReference>
<evidence type="ECO:0000256" key="1">
    <source>
        <dbReference type="ARBA" id="ARBA00010333"/>
    </source>
</evidence>
<reference evidence="2 3" key="1">
    <citation type="submission" date="2024-09" db="EMBL/GenBank/DDBJ databases">
        <authorList>
            <person name="Sun Q."/>
            <person name="Mori K."/>
        </authorList>
    </citation>
    <scope>NUCLEOTIDE SEQUENCE [LARGE SCALE GENOMIC DNA]</scope>
    <source>
        <strain evidence="2 3">ATCC 51285</strain>
    </source>
</reference>